<dbReference type="OrthoDB" id="5295974at2"/>
<accession>A0A2P1PU58</accession>
<organism evidence="1 2">
    <name type="scientific">Ahniella affigens</name>
    <dbReference type="NCBI Taxonomy" id="2021234"/>
    <lineage>
        <taxon>Bacteria</taxon>
        <taxon>Pseudomonadati</taxon>
        <taxon>Pseudomonadota</taxon>
        <taxon>Gammaproteobacteria</taxon>
        <taxon>Lysobacterales</taxon>
        <taxon>Rhodanobacteraceae</taxon>
        <taxon>Ahniella</taxon>
    </lineage>
</organism>
<keyword evidence="2" id="KW-1185">Reference proteome</keyword>
<reference evidence="1 2" key="1">
    <citation type="submission" date="2018-03" db="EMBL/GenBank/DDBJ databases">
        <title>Ahniella affigens gen. nov., sp. nov., a gammaproteobacterium isolated from sandy soil near a stream.</title>
        <authorList>
            <person name="Ko Y."/>
            <person name="Kim J.-H."/>
        </authorList>
    </citation>
    <scope>NUCLEOTIDE SEQUENCE [LARGE SCALE GENOMIC DNA]</scope>
    <source>
        <strain evidence="1 2">D13</strain>
    </source>
</reference>
<dbReference type="AlphaFoldDB" id="A0A2P1PU58"/>
<dbReference type="EMBL" id="CP027860">
    <property type="protein sequence ID" value="AVP98375.1"/>
    <property type="molecule type" value="Genomic_DNA"/>
</dbReference>
<name>A0A2P1PU58_9GAMM</name>
<protein>
    <submittedName>
        <fullName evidence="1">Phosphoglycerate mutase</fullName>
    </submittedName>
</protein>
<dbReference type="RefSeq" id="WP_106892296.1">
    <property type="nucleotide sequence ID" value="NZ_CP027860.1"/>
</dbReference>
<reference evidence="1 2" key="2">
    <citation type="submission" date="2018-03" db="EMBL/GenBank/DDBJ databases">
        <authorList>
            <person name="Keele B.F."/>
        </authorList>
    </citation>
    <scope>NUCLEOTIDE SEQUENCE [LARGE SCALE GENOMIC DNA]</scope>
    <source>
        <strain evidence="1 2">D13</strain>
    </source>
</reference>
<evidence type="ECO:0000313" key="2">
    <source>
        <dbReference type="Proteomes" id="UP000241074"/>
    </source>
</evidence>
<dbReference type="KEGG" id="xba:C7S18_14795"/>
<dbReference type="Proteomes" id="UP000241074">
    <property type="component" value="Chromosome"/>
</dbReference>
<gene>
    <name evidence="1" type="ORF">C7S18_14795</name>
</gene>
<proteinExistence type="predicted"/>
<evidence type="ECO:0000313" key="1">
    <source>
        <dbReference type="EMBL" id="AVP98375.1"/>
    </source>
</evidence>
<sequence>MITVWLPSPKRLQRIGVWPELASLLARGDRLADAAEGLPALVAQSFALTPNRLSEAALSRLADCGDAAHGNWLRADPVSLGADQSSLRLMAFNGLNLDHAAAEDLAAVLKPLFGDIGYELSVVTPERWYLRLADGSEIPEFSPPERVLGDRLDAHLPTGTSGLRWQRLLTEAQMSLHAHRLNQRRMQHGQMPINSLWFWGGGRLPNRVQTTVARVHSADPVLQGLSRHAARAFHADLAEALQAPRTAHDLFDLRAAFADPGLRATLLSALQSWLQSNVPVQIAFESGERLLVKPWHRIRFWRKPLDWT</sequence>